<evidence type="ECO:0000313" key="7">
    <source>
        <dbReference type="Proteomes" id="UP000321579"/>
    </source>
</evidence>
<keyword evidence="6" id="KW-1185">Reference proteome</keyword>
<dbReference type="Proteomes" id="UP000182367">
    <property type="component" value="Unassembled WGS sequence"/>
</dbReference>
<accession>A0A1B9DP22</accession>
<comment type="caution">
    <text evidence="3">The sequence shown here is derived from an EMBL/GenBank/DDBJ whole genome shotgun (WGS) entry which is preliminary data.</text>
</comment>
<dbReference type="AlphaFoldDB" id="A0A1B9DP22"/>
<evidence type="ECO:0000313" key="5">
    <source>
        <dbReference type="Proteomes" id="UP000093226"/>
    </source>
</evidence>
<name>A0A1B9DP22_9FLAO</name>
<dbReference type="InterPro" id="IPR041602">
    <property type="entry name" value="Quercetinase_C"/>
</dbReference>
<dbReference type="Gene3D" id="2.60.120.10">
    <property type="entry name" value="Jelly Rolls"/>
    <property type="match status" value="1"/>
</dbReference>
<evidence type="ECO:0000259" key="1">
    <source>
        <dbReference type="Pfam" id="PF17954"/>
    </source>
</evidence>
<evidence type="ECO:0000313" key="6">
    <source>
        <dbReference type="Proteomes" id="UP000182367"/>
    </source>
</evidence>
<dbReference type="RefSeq" id="WP_066328093.1">
    <property type="nucleotide sequence ID" value="NZ_BJVF01000001.1"/>
</dbReference>
<dbReference type="InterPro" id="IPR014710">
    <property type="entry name" value="RmlC-like_jellyroll"/>
</dbReference>
<sequence>MINQSQAQIYLANARRQRQTKGYHCWSVFNAENYQEKTSTILGTLFLFNYQILAPNHSTTMVTHADCIYYILPLYGGIHLEDEHYNEKLILSQKIEQIVPENPAKFEISNPFEENISFLTIAFKQQTNKLKNQLLSFNFKENNKLIPIFENKIACTYIGNFDGRKEAAYPLKNKQNSIFVYIIQGAFEFENRLLEAGDALSLKEIEAVEWEALSENALLLLIEIQLA</sequence>
<dbReference type="Proteomes" id="UP000093226">
    <property type="component" value="Unassembled WGS sequence"/>
</dbReference>
<dbReference type="EMBL" id="LVEO01000018">
    <property type="protein sequence ID" value="OCB71452.1"/>
    <property type="molecule type" value="Genomic_DNA"/>
</dbReference>
<organism evidence="3 5">
    <name type="scientific">Flavobacterium glycines</name>
    <dbReference type="NCBI Taxonomy" id="551990"/>
    <lineage>
        <taxon>Bacteria</taxon>
        <taxon>Pseudomonadati</taxon>
        <taxon>Bacteroidota</taxon>
        <taxon>Flavobacteriia</taxon>
        <taxon>Flavobacteriales</taxon>
        <taxon>Flavobacteriaceae</taxon>
        <taxon>Flavobacterium</taxon>
    </lineage>
</organism>
<evidence type="ECO:0000313" key="2">
    <source>
        <dbReference type="EMBL" id="GEL10473.1"/>
    </source>
</evidence>
<gene>
    <name evidence="3" type="ORF">FBGL_09415</name>
    <name evidence="2" type="ORF">FGL01_12120</name>
    <name evidence="4" type="ORF">SAMN05192550_0487</name>
</gene>
<reference evidence="2 7" key="4">
    <citation type="submission" date="2019-07" db="EMBL/GenBank/DDBJ databases">
        <title>Whole genome shotgun sequence of Flavobacterium glycines NBRC 105008.</title>
        <authorList>
            <person name="Hosoyama A."/>
            <person name="Uohara A."/>
            <person name="Ohji S."/>
            <person name="Ichikawa N."/>
        </authorList>
    </citation>
    <scope>NUCLEOTIDE SEQUENCE [LARGE SCALE GENOMIC DNA]</scope>
    <source>
        <strain evidence="2 7">NBRC 105008</strain>
    </source>
</reference>
<feature type="domain" description="Quercetin 2,3-dioxygenase C-terminal cupin" evidence="1">
    <location>
        <begin position="154"/>
        <end position="223"/>
    </location>
</feature>
<evidence type="ECO:0000313" key="4">
    <source>
        <dbReference type="EMBL" id="SDI66606.1"/>
    </source>
</evidence>
<reference evidence="5" key="1">
    <citation type="submission" date="2016-03" db="EMBL/GenBank/DDBJ databases">
        <title>Draft genome sequence of Paenibacillus glacialis DSM 22343.</title>
        <authorList>
            <person name="Shin S.-K."/>
            <person name="Yi H."/>
        </authorList>
    </citation>
    <scope>NUCLEOTIDE SEQUENCE [LARGE SCALE GENOMIC DNA]</scope>
    <source>
        <strain evidence="5">NBRC 105008</strain>
    </source>
</reference>
<protein>
    <recommendedName>
        <fullName evidence="1">Quercetin 2,3-dioxygenase C-terminal cupin domain-containing protein</fullName>
    </recommendedName>
</protein>
<dbReference type="EMBL" id="BJVF01000001">
    <property type="protein sequence ID" value="GEL10473.1"/>
    <property type="molecule type" value="Genomic_DNA"/>
</dbReference>
<reference evidence="3" key="2">
    <citation type="submission" date="2016-03" db="EMBL/GenBank/DDBJ databases">
        <authorList>
            <person name="Ploux O."/>
        </authorList>
    </citation>
    <scope>NUCLEOTIDE SEQUENCE</scope>
    <source>
        <strain evidence="3">NBRC 105008</strain>
    </source>
</reference>
<proteinExistence type="predicted"/>
<evidence type="ECO:0000313" key="3">
    <source>
        <dbReference type="EMBL" id="OCB71452.1"/>
    </source>
</evidence>
<dbReference type="EMBL" id="FNEO01000001">
    <property type="protein sequence ID" value="SDI66606.1"/>
    <property type="molecule type" value="Genomic_DNA"/>
</dbReference>
<reference evidence="4 6" key="3">
    <citation type="submission" date="2016-10" db="EMBL/GenBank/DDBJ databases">
        <authorList>
            <person name="Varghese N."/>
            <person name="Submissions S."/>
        </authorList>
    </citation>
    <scope>NUCLEOTIDE SEQUENCE [LARGE SCALE GENOMIC DNA]</scope>
    <source>
        <strain evidence="4 6">Gm-149</strain>
    </source>
</reference>
<dbReference type="Proteomes" id="UP000321579">
    <property type="component" value="Unassembled WGS sequence"/>
</dbReference>
<dbReference type="STRING" id="551990.SAMN05192550_0487"/>
<dbReference type="OrthoDB" id="321327at2"/>
<dbReference type="Pfam" id="PF17954">
    <property type="entry name" value="Pirin_C_2"/>
    <property type="match status" value="1"/>
</dbReference>